<accession>A0A563VUQ8</accession>
<organism evidence="1 2">
    <name type="scientific">Hyella patelloides LEGE 07179</name>
    <dbReference type="NCBI Taxonomy" id="945734"/>
    <lineage>
        <taxon>Bacteria</taxon>
        <taxon>Bacillati</taxon>
        <taxon>Cyanobacteriota</taxon>
        <taxon>Cyanophyceae</taxon>
        <taxon>Pleurocapsales</taxon>
        <taxon>Hyellaceae</taxon>
        <taxon>Hyella</taxon>
    </lineage>
</organism>
<gene>
    <name evidence="1" type="ORF">H1P_310039</name>
</gene>
<keyword evidence="2" id="KW-1185">Reference proteome</keyword>
<dbReference type="Proteomes" id="UP000320055">
    <property type="component" value="Unassembled WGS sequence"/>
</dbReference>
<reference evidence="1 2" key="1">
    <citation type="submission" date="2019-01" db="EMBL/GenBank/DDBJ databases">
        <authorList>
            <person name="Brito A."/>
        </authorList>
    </citation>
    <scope>NUCLEOTIDE SEQUENCE [LARGE SCALE GENOMIC DNA]</scope>
    <source>
        <strain evidence="1">1</strain>
    </source>
</reference>
<evidence type="ECO:0000313" key="1">
    <source>
        <dbReference type="EMBL" id="VEP15138.1"/>
    </source>
</evidence>
<dbReference type="AlphaFoldDB" id="A0A563VUQ8"/>
<name>A0A563VUQ8_9CYAN</name>
<sequence length="54" mass="6408">MIMLKSISKNILSYFDSHRYSALKATRPRVAQGNARQDTTETARDRWSKLFKYR</sequence>
<protein>
    <submittedName>
        <fullName evidence="1">Uncharacterized protein</fullName>
    </submittedName>
</protein>
<proteinExistence type="predicted"/>
<dbReference type="EMBL" id="CAACVJ010000235">
    <property type="protein sequence ID" value="VEP15138.1"/>
    <property type="molecule type" value="Genomic_DNA"/>
</dbReference>
<evidence type="ECO:0000313" key="2">
    <source>
        <dbReference type="Proteomes" id="UP000320055"/>
    </source>
</evidence>